<evidence type="ECO:0000256" key="7">
    <source>
        <dbReference type="ARBA" id="ARBA00025705"/>
    </source>
</evidence>
<dbReference type="Proteomes" id="UP001151088">
    <property type="component" value="Unassembled WGS sequence"/>
</dbReference>
<keyword evidence="5" id="KW-0949">S-adenosyl-L-methionine</keyword>
<dbReference type="SUPFAM" id="SSF53790">
    <property type="entry name" value="Tetrapyrrole methylase"/>
    <property type="match status" value="1"/>
</dbReference>
<dbReference type="Gene3D" id="3.30.950.10">
    <property type="entry name" value="Methyltransferase, Cobalt-precorrin-4 Transmethylase, Domain 2"/>
    <property type="match status" value="1"/>
</dbReference>
<dbReference type="InterPro" id="IPR006366">
    <property type="entry name" value="CobA/CysG_C"/>
</dbReference>
<dbReference type="InterPro" id="IPR000878">
    <property type="entry name" value="4pyrrol_Mease"/>
</dbReference>
<dbReference type="InterPro" id="IPR035996">
    <property type="entry name" value="4pyrrol_Methylase_sf"/>
</dbReference>
<evidence type="ECO:0000256" key="3">
    <source>
        <dbReference type="ARBA" id="ARBA00022603"/>
    </source>
</evidence>
<evidence type="ECO:0000256" key="6">
    <source>
        <dbReference type="ARBA" id="ARBA00023244"/>
    </source>
</evidence>
<dbReference type="PANTHER" id="PTHR45790:SF3">
    <property type="entry name" value="S-ADENOSYL-L-METHIONINE-DEPENDENT UROPORPHYRINOGEN III METHYLTRANSFERASE, CHLOROPLASTIC"/>
    <property type="match status" value="1"/>
</dbReference>
<dbReference type="InterPro" id="IPR014776">
    <property type="entry name" value="4pyrrole_Mease_sub2"/>
</dbReference>
<feature type="domain" description="Tetrapyrrole methylase" evidence="8">
    <location>
        <begin position="18"/>
        <end position="229"/>
    </location>
</feature>
<dbReference type="CDD" id="cd11642">
    <property type="entry name" value="SUMT"/>
    <property type="match status" value="1"/>
</dbReference>
<keyword evidence="6" id="KW-0627">Porphyrin biosynthesis</keyword>
<comment type="caution">
    <text evidence="9">The sequence shown here is derived from an EMBL/GenBank/DDBJ whole genome shotgun (WGS) entry which is preliminary data.</text>
</comment>
<evidence type="ECO:0000259" key="8">
    <source>
        <dbReference type="Pfam" id="PF00590"/>
    </source>
</evidence>
<dbReference type="GO" id="GO:0004851">
    <property type="term" value="F:uroporphyrin-III C-methyltransferase activity"/>
    <property type="evidence" value="ECO:0007669"/>
    <property type="project" value="UniProtKB-EC"/>
</dbReference>
<evidence type="ECO:0000256" key="4">
    <source>
        <dbReference type="ARBA" id="ARBA00022679"/>
    </source>
</evidence>
<keyword evidence="10" id="KW-1185">Reference proteome</keyword>
<name>A0A9X2PBG7_9HYPH</name>
<evidence type="ECO:0000313" key="9">
    <source>
        <dbReference type="EMBL" id="MCS0495644.1"/>
    </source>
</evidence>
<evidence type="ECO:0000313" key="10">
    <source>
        <dbReference type="Proteomes" id="UP001151088"/>
    </source>
</evidence>
<sequence length="261" mass="26771">MIDLGPLRQHMPTFEPGTVWLVGSGPGDPALLTAAAIHALQCADVIVHDALVSEAVLALAAPGAAREFAGKRGGRPSALQPDITRRLIELAREGRRVLRLKGGDPFVFGRGVEEAMALGEAGIAFHVVSGITAGIGGLASAGIPLTSRMTNHGVIFLTGHLASAEGMAIDWKAIVDSRLPVVFYMAMAVLQEIAGGLLGAGMAPLTPAAAVARASLPDQQVLVTTLGRLVEDVQRANLATPAIVAVGSIVSLRSVLAPSVP</sequence>
<dbReference type="EC" id="2.1.1.107" evidence="2"/>
<reference evidence="9" key="1">
    <citation type="submission" date="2022-08" db="EMBL/GenBank/DDBJ databases">
        <authorList>
            <person name="Li F."/>
        </authorList>
    </citation>
    <scope>NUCLEOTIDE SEQUENCE</scope>
    <source>
        <strain evidence="9">MQZ15Z-1</strain>
    </source>
</reference>
<keyword evidence="3 9" id="KW-0489">Methyltransferase</keyword>
<gene>
    <name evidence="9" type="primary">cobA</name>
    <name evidence="9" type="ORF">NVS89_11090</name>
</gene>
<dbReference type="InterPro" id="IPR014777">
    <property type="entry name" value="4pyrrole_Mease_sub1"/>
</dbReference>
<evidence type="ECO:0000256" key="5">
    <source>
        <dbReference type="ARBA" id="ARBA00022691"/>
    </source>
</evidence>
<dbReference type="Pfam" id="PF00590">
    <property type="entry name" value="TP_methylase"/>
    <property type="match status" value="1"/>
</dbReference>
<dbReference type="PANTHER" id="PTHR45790">
    <property type="entry name" value="SIROHEME SYNTHASE-RELATED"/>
    <property type="match status" value="1"/>
</dbReference>
<dbReference type="AlphaFoldDB" id="A0A9X2PBG7"/>
<comment type="pathway">
    <text evidence="7">Porphyrin-containing compound metabolism; siroheme biosynthesis; precorrin-2 from uroporphyrinogen III: step 1/1.</text>
</comment>
<dbReference type="GO" id="GO:0032259">
    <property type="term" value="P:methylation"/>
    <property type="evidence" value="ECO:0007669"/>
    <property type="project" value="UniProtKB-KW"/>
</dbReference>
<dbReference type="Gene3D" id="3.40.1010.10">
    <property type="entry name" value="Cobalt-precorrin-4 Transmethylase, Domain 1"/>
    <property type="match status" value="1"/>
</dbReference>
<evidence type="ECO:0000256" key="2">
    <source>
        <dbReference type="ARBA" id="ARBA00012162"/>
    </source>
</evidence>
<dbReference type="RefSeq" id="WP_258732811.1">
    <property type="nucleotide sequence ID" value="NZ_JANTHZ010000004.1"/>
</dbReference>
<accession>A0A9X2PBG7</accession>
<keyword evidence="4 9" id="KW-0808">Transferase</keyword>
<dbReference type="FunFam" id="3.40.1010.10:FF:000001">
    <property type="entry name" value="Siroheme synthase"/>
    <property type="match status" value="1"/>
</dbReference>
<dbReference type="EMBL" id="JANTHZ010000004">
    <property type="protein sequence ID" value="MCS0495644.1"/>
    <property type="molecule type" value="Genomic_DNA"/>
</dbReference>
<dbReference type="InterPro" id="IPR050161">
    <property type="entry name" value="Siro_Cobalamin_biosynth"/>
</dbReference>
<dbReference type="NCBIfam" id="TIGR01469">
    <property type="entry name" value="cobA_cysG_Cterm"/>
    <property type="match status" value="1"/>
</dbReference>
<comment type="similarity">
    <text evidence="1">Belongs to the precorrin methyltransferase family.</text>
</comment>
<dbReference type="NCBIfam" id="NF004790">
    <property type="entry name" value="PRK06136.1"/>
    <property type="match status" value="1"/>
</dbReference>
<evidence type="ECO:0000256" key="1">
    <source>
        <dbReference type="ARBA" id="ARBA00005879"/>
    </source>
</evidence>
<protein>
    <recommendedName>
        <fullName evidence="2">uroporphyrinogen-III C-methyltransferase</fullName>
        <ecNumber evidence="2">2.1.1.107</ecNumber>
    </recommendedName>
</protein>
<dbReference type="GO" id="GO:0019354">
    <property type="term" value="P:siroheme biosynthetic process"/>
    <property type="evidence" value="ECO:0007669"/>
    <property type="project" value="InterPro"/>
</dbReference>
<organism evidence="9 10">
    <name type="scientific">Ancylobacter mangrovi</name>
    <dbReference type="NCBI Taxonomy" id="2972472"/>
    <lineage>
        <taxon>Bacteria</taxon>
        <taxon>Pseudomonadati</taxon>
        <taxon>Pseudomonadota</taxon>
        <taxon>Alphaproteobacteria</taxon>
        <taxon>Hyphomicrobiales</taxon>
        <taxon>Xanthobacteraceae</taxon>
        <taxon>Ancylobacter</taxon>
    </lineage>
</organism>
<proteinExistence type="inferred from homology"/>